<evidence type="ECO:0000313" key="3">
    <source>
        <dbReference type="Proteomes" id="UP001597542"/>
    </source>
</evidence>
<dbReference type="InterPro" id="IPR034660">
    <property type="entry name" value="DinB/YfiT-like"/>
</dbReference>
<proteinExistence type="predicted"/>
<dbReference type="Proteomes" id="UP001597542">
    <property type="component" value="Unassembled WGS sequence"/>
</dbReference>
<dbReference type="InterPro" id="IPR017517">
    <property type="entry name" value="Maleyloyr_isom"/>
</dbReference>
<evidence type="ECO:0000313" key="2">
    <source>
        <dbReference type="EMBL" id="MFD2480831.1"/>
    </source>
</evidence>
<sequence>MTNVLGRFLAASTEFDQRLRSVRPEQWTAPTPCAEWNVRQLVNHMVRGNLNYVDLLAGGTRENFLRLRDADALGNDPLGAYAASVRLVADAFSRPGALDQVLDYPLGQVSGRQALAVRATDSAIHAWDLARALDVDDRLDSELVTWISDNLETIYAGLAESPVAADTTHRFFAAPGTLGESASRQDRLLQLMGRNPRQLSER</sequence>
<dbReference type="NCBIfam" id="TIGR03083">
    <property type="entry name" value="maleylpyruvate isomerase family mycothiol-dependent enzyme"/>
    <property type="match status" value="1"/>
</dbReference>
<gene>
    <name evidence="2" type="ORF">ACFSUT_11145</name>
</gene>
<dbReference type="Pfam" id="PF11716">
    <property type="entry name" value="MDMPI_N"/>
    <property type="match status" value="1"/>
</dbReference>
<organism evidence="2 3">
    <name type="scientific">Amycolatopsis albidoflavus</name>
    <dbReference type="NCBI Taxonomy" id="102226"/>
    <lineage>
        <taxon>Bacteria</taxon>
        <taxon>Bacillati</taxon>
        <taxon>Actinomycetota</taxon>
        <taxon>Actinomycetes</taxon>
        <taxon>Pseudonocardiales</taxon>
        <taxon>Pseudonocardiaceae</taxon>
        <taxon>Amycolatopsis</taxon>
    </lineage>
</organism>
<accession>A0ABW5HV35</accession>
<dbReference type="InterPro" id="IPR017520">
    <property type="entry name" value="CHP03086"/>
</dbReference>
<dbReference type="EMBL" id="JBHUKQ010000009">
    <property type="protein sequence ID" value="MFD2480831.1"/>
    <property type="molecule type" value="Genomic_DNA"/>
</dbReference>
<dbReference type="InterPro" id="IPR024344">
    <property type="entry name" value="MDMPI_metal-binding"/>
</dbReference>
<evidence type="ECO:0000259" key="1">
    <source>
        <dbReference type="Pfam" id="PF11716"/>
    </source>
</evidence>
<dbReference type="Gene3D" id="1.20.120.450">
    <property type="entry name" value="dinb family like domain"/>
    <property type="match status" value="1"/>
</dbReference>
<dbReference type="SUPFAM" id="SSF109854">
    <property type="entry name" value="DinB/YfiT-like putative metalloenzymes"/>
    <property type="match status" value="1"/>
</dbReference>
<dbReference type="NCBIfam" id="TIGR03086">
    <property type="entry name" value="TIGR03086 family metal-binding protein"/>
    <property type="match status" value="1"/>
</dbReference>
<protein>
    <submittedName>
        <fullName evidence="2">TIGR03086 family metal-binding protein</fullName>
    </submittedName>
</protein>
<comment type="caution">
    <text evidence="2">The sequence shown here is derived from an EMBL/GenBank/DDBJ whole genome shotgun (WGS) entry which is preliminary data.</text>
</comment>
<keyword evidence="3" id="KW-1185">Reference proteome</keyword>
<dbReference type="RefSeq" id="WP_344286037.1">
    <property type="nucleotide sequence ID" value="NZ_BAAAHV010000023.1"/>
</dbReference>
<name>A0ABW5HV35_9PSEU</name>
<feature type="domain" description="Mycothiol-dependent maleylpyruvate isomerase metal-binding" evidence="1">
    <location>
        <begin position="9"/>
        <end position="130"/>
    </location>
</feature>
<reference evidence="3" key="1">
    <citation type="journal article" date="2019" name="Int. J. Syst. Evol. Microbiol.">
        <title>The Global Catalogue of Microorganisms (GCM) 10K type strain sequencing project: providing services to taxonomists for standard genome sequencing and annotation.</title>
        <authorList>
            <consortium name="The Broad Institute Genomics Platform"/>
            <consortium name="The Broad Institute Genome Sequencing Center for Infectious Disease"/>
            <person name="Wu L."/>
            <person name="Ma J."/>
        </authorList>
    </citation>
    <scope>NUCLEOTIDE SEQUENCE [LARGE SCALE GENOMIC DNA]</scope>
    <source>
        <strain evidence="3">CGMCC 4.7638</strain>
    </source>
</reference>